<accession>A0A212RD48</accession>
<evidence type="ECO:0000313" key="1">
    <source>
        <dbReference type="EMBL" id="SNB70218.1"/>
    </source>
</evidence>
<name>A0A212RD48_9CHLR</name>
<evidence type="ECO:0000313" key="2">
    <source>
        <dbReference type="Proteomes" id="UP000197025"/>
    </source>
</evidence>
<protein>
    <submittedName>
        <fullName evidence="1">Uncharacterized protein</fullName>
    </submittedName>
</protein>
<gene>
    <name evidence="1" type="ORF">SAMN02746019_00011780</name>
</gene>
<dbReference type="EMBL" id="FYEK01000044">
    <property type="protein sequence ID" value="SNB70218.1"/>
    <property type="molecule type" value="Genomic_DNA"/>
</dbReference>
<keyword evidence="2" id="KW-1185">Reference proteome</keyword>
<dbReference type="Proteomes" id="UP000197025">
    <property type="component" value="Unassembled WGS sequence"/>
</dbReference>
<sequence>MESSGKEVEIRFAWRSVQGPQVVARFRAAVEGEDPAMRRVLCRLMTLLEVQTPPGVEDPLLRPEGLRTLEGKRVKVPEEALHGLTLPLKRETLTGGLRIPYFFD</sequence>
<proteinExistence type="predicted"/>
<organism evidence="1 2">
    <name type="scientific">Thermoflexus hugenholtzii JAD2</name>
    <dbReference type="NCBI Taxonomy" id="877466"/>
    <lineage>
        <taxon>Bacteria</taxon>
        <taxon>Bacillati</taxon>
        <taxon>Chloroflexota</taxon>
        <taxon>Thermoflexia</taxon>
        <taxon>Thermoflexales</taxon>
        <taxon>Thermoflexaceae</taxon>
        <taxon>Thermoflexus</taxon>
    </lineage>
</organism>
<dbReference type="AlphaFoldDB" id="A0A212RD48"/>
<reference evidence="2" key="1">
    <citation type="submission" date="2017-06" db="EMBL/GenBank/DDBJ databases">
        <authorList>
            <person name="Varghese N."/>
            <person name="Submissions S."/>
        </authorList>
    </citation>
    <scope>NUCLEOTIDE SEQUENCE [LARGE SCALE GENOMIC DNA]</scope>
    <source>
        <strain evidence="2">JAD2</strain>
    </source>
</reference>
<dbReference type="InParanoid" id="A0A212RD48"/>